<feature type="transmembrane region" description="Helical" evidence="6">
    <location>
        <begin position="226"/>
        <end position="248"/>
    </location>
</feature>
<dbReference type="Proteomes" id="UP000182761">
    <property type="component" value="Unassembled WGS sequence"/>
</dbReference>
<feature type="transmembrane region" description="Helical" evidence="6">
    <location>
        <begin position="296"/>
        <end position="327"/>
    </location>
</feature>
<sequence>MNEKISGKVIHQILFLIIIISLFILIISQLAIFLPSFLGAITLYALSKDFFLYLTEKKGLKKWLSIIIVFLLTLLIISIPIYFVIELSYSQVHTAVSYFNKINNSLVKIVNDLQAKYALNILNKDNIIQATTWVGRVVPKIVNSTVNSVVVFLFSFVLFYFMIMNIRKIESTFMKWSPLKEQNTIKLGQRLKKMIQSNAIGIPLVAVIQGVVGSVGYAIVGLDNLWFWFAVTTFTSMLPIVGSALAYVPIAILLFTSGDIWQSVFIILYGIIIIGVSDNIVRFTLLKKLDDVHPLITIFGVILGMNIFGFIGLIFGPILLSSFFLLLDVYNNEFSDNP</sequence>
<feature type="transmembrane region" description="Helical" evidence="6">
    <location>
        <begin position="12"/>
        <end position="31"/>
    </location>
</feature>
<evidence type="ECO:0000256" key="1">
    <source>
        <dbReference type="ARBA" id="ARBA00004141"/>
    </source>
</evidence>
<evidence type="ECO:0000313" key="7">
    <source>
        <dbReference type="EMBL" id="CVK15426.1"/>
    </source>
</evidence>
<keyword evidence="8" id="KW-1185">Reference proteome</keyword>
<feature type="transmembrane region" description="Helical" evidence="6">
    <location>
        <begin position="37"/>
        <end position="54"/>
    </location>
</feature>
<keyword evidence="4 6" id="KW-1133">Transmembrane helix</keyword>
<feature type="transmembrane region" description="Helical" evidence="6">
    <location>
        <begin position="146"/>
        <end position="166"/>
    </location>
</feature>
<evidence type="ECO:0000313" key="8">
    <source>
        <dbReference type="Proteomes" id="UP000182761"/>
    </source>
</evidence>
<evidence type="ECO:0000256" key="3">
    <source>
        <dbReference type="ARBA" id="ARBA00022692"/>
    </source>
</evidence>
<dbReference type="InterPro" id="IPR002549">
    <property type="entry name" value="AI-2E-like"/>
</dbReference>
<evidence type="ECO:0000256" key="5">
    <source>
        <dbReference type="ARBA" id="ARBA00023136"/>
    </source>
</evidence>
<evidence type="ECO:0000256" key="6">
    <source>
        <dbReference type="SAM" id="Phobius"/>
    </source>
</evidence>
<protein>
    <submittedName>
        <fullName evidence="7">Predicted PurR-regulated permease PerM</fullName>
    </submittedName>
</protein>
<feature type="transmembrane region" description="Helical" evidence="6">
    <location>
        <begin position="199"/>
        <end position="220"/>
    </location>
</feature>
<evidence type="ECO:0000256" key="2">
    <source>
        <dbReference type="ARBA" id="ARBA00009773"/>
    </source>
</evidence>
<reference evidence="7 8" key="1">
    <citation type="submission" date="2016-01" db="EMBL/GenBank/DDBJ databases">
        <authorList>
            <person name="McClelland M."/>
            <person name="Jain A."/>
            <person name="Saraogi P."/>
            <person name="Mendelson R."/>
            <person name="Westerman R."/>
            <person name="SanMiguel P."/>
            <person name="Csonka L."/>
        </authorList>
    </citation>
    <scope>NUCLEOTIDE SEQUENCE [LARGE SCALE GENOMIC DNA]</scope>
    <source>
        <strain evidence="7 8">R-53146</strain>
    </source>
</reference>
<accession>A0A0X3AM57</accession>
<gene>
    <name evidence="7" type="ORF">Ga0061079_101243</name>
</gene>
<comment type="similarity">
    <text evidence="2">Belongs to the autoinducer-2 exporter (AI-2E) (TC 2.A.86) family.</text>
</comment>
<organism evidence="7 8">
    <name type="scientific">Apibacter mensalis</name>
    <dbReference type="NCBI Taxonomy" id="1586267"/>
    <lineage>
        <taxon>Bacteria</taxon>
        <taxon>Pseudomonadati</taxon>
        <taxon>Bacteroidota</taxon>
        <taxon>Flavobacteriia</taxon>
        <taxon>Flavobacteriales</taxon>
        <taxon>Weeksellaceae</taxon>
        <taxon>Apibacter</taxon>
    </lineage>
</organism>
<keyword evidence="3 6" id="KW-0812">Transmembrane</keyword>
<dbReference type="PANTHER" id="PTHR21716:SF4">
    <property type="entry name" value="TRANSMEMBRANE PROTEIN 245"/>
    <property type="match status" value="1"/>
</dbReference>
<dbReference type="EMBL" id="FCOR01000001">
    <property type="protein sequence ID" value="CVK15426.1"/>
    <property type="molecule type" value="Genomic_DNA"/>
</dbReference>
<dbReference type="STRING" id="1586267.GCA_001418685_00245"/>
<proteinExistence type="inferred from homology"/>
<dbReference type="PANTHER" id="PTHR21716">
    <property type="entry name" value="TRANSMEMBRANE PROTEIN"/>
    <property type="match status" value="1"/>
</dbReference>
<dbReference type="OrthoDB" id="9773730at2"/>
<feature type="transmembrane region" description="Helical" evidence="6">
    <location>
        <begin position="66"/>
        <end position="85"/>
    </location>
</feature>
<dbReference type="GO" id="GO:0016020">
    <property type="term" value="C:membrane"/>
    <property type="evidence" value="ECO:0007669"/>
    <property type="project" value="UniProtKB-SubCell"/>
</dbReference>
<dbReference type="RefSeq" id="WP_055424651.1">
    <property type="nucleotide sequence ID" value="NZ_FCOR01000001.1"/>
</dbReference>
<feature type="transmembrane region" description="Helical" evidence="6">
    <location>
        <begin position="260"/>
        <end position="276"/>
    </location>
</feature>
<dbReference type="AlphaFoldDB" id="A0A0X3AM57"/>
<evidence type="ECO:0000256" key="4">
    <source>
        <dbReference type="ARBA" id="ARBA00022989"/>
    </source>
</evidence>
<comment type="subcellular location">
    <subcellularLocation>
        <location evidence="1">Membrane</location>
        <topology evidence="1">Multi-pass membrane protein</topology>
    </subcellularLocation>
</comment>
<name>A0A0X3AM57_9FLAO</name>
<keyword evidence="5 6" id="KW-0472">Membrane</keyword>
<dbReference type="Pfam" id="PF01594">
    <property type="entry name" value="AI-2E_transport"/>
    <property type="match status" value="1"/>
</dbReference>